<dbReference type="VEuPathDB" id="FungiDB:H257_17624"/>
<feature type="non-terminal residue" evidence="2">
    <location>
        <position position="471"/>
    </location>
</feature>
<evidence type="ECO:0000256" key="1">
    <source>
        <dbReference type="SAM" id="MobiDB-lite"/>
    </source>
</evidence>
<keyword evidence="3" id="KW-1185">Reference proteome</keyword>
<feature type="compositionally biased region" description="Basic and acidic residues" evidence="1">
    <location>
        <begin position="1"/>
        <end position="35"/>
    </location>
</feature>
<evidence type="ECO:0000313" key="2">
    <source>
        <dbReference type="EMBL" id="RQM12004.1"/>
    </source>
</evidence>
<feature type="compositionally biased region" description="Basic and acidic residues" evidence="1">
    <location>
        <begin position="326"/>
        <end position="344"/>
    </location>
</feature>
<organism evidence="2 3">
    <name type="scientific">Aphanomyces astaci</name>
    <name type="common">Crayfish plague agent</name>
    <dbReference type="NCBI Taxonomy" id="112090"/>
    <lineage>
        <taxon>Eukaryota</taxon>
        <taxon>Sar</taxon>
        <taxon>Stramenopiles</taxon>
        <taxon>Oomycota</taxon>
        <taxon>Saprolegniomycetes</taxon>
        <taxon>Saprolegniales</taxon>
        <taxon>Verrucalvaceae</taxon>
        <taxon>Aphanomyces</taxon>
    </lineage>
</organism>
<dbReference type="EMBL" id="MZMZ02005889">
    <property type="protein sequence ID" value="RQM12004.1"/>
    <property type="molecule type" value="Genomic_DNA"/>
</dbReference>
<reference evidence="2" key="1">
    <citation type="submission" date="2018-07" db="EMBL/GenBank/DDBJ databases">
        <title>Annotation of Aphanomyces astaci genome assembly.</title>
        <authorList>
            <person name="Studholme D.J."/>
        </authorList>
    </citation>
    <scope>NUCLEOTIDE SEQUENCE [LARGE SCALE GENOMIC DNA]</scope>
    <source>
        <strain evidence="2">Pc</strain>
    </source>
</reference>
<dbReference type="Proteomes" id="UP000284702">
    <property type="component" value="Unassembled WGS sequence"/>
</dbReference>
<proteinExistence type="predicted"/>
<dbReference type="AlphaFoldDB" id="A0A425C4S1"/>
<protein>
    <submittedName>
        <fullName evidence="2">Uncharacterized protein</fullName>
    </submittedName>
</protein>
<accession>A0A425C4S1</accession>
<sequence length="471" mass="54133">MSQRGQDRPRQGRSDDAHRGTSNGPRERPLERIDGGAHPVPSCPKLKGIRQEQVRQWLLDRETYEEDLRAVCMRRNLEVRNYREGWKECFEDKRLLKQFMIMRKLRGDPKELDETVLETELRKIVDEPKNGVEADIPLLFHGIHMDMKDDDVLSRVCKFLADCDERIEARVMKGHLKKPEMRKKIFKQAATHGGYVNPFKNRWESQNFRVWEEQKREAKKRKAKELVETEDFIPLTNDSEDEVDEPDVIRQKGQTILKANSAGPSRTVRCVYGWDPSIQQCPGASAEDRAKVKYEWALVAKRMQNGKTLKPKAKKLRDSLMTANKKWREEQEKSREAKATEPEKKKLRRMLESPAGESVATINGVLDVPYCPDNGSDVGIISTAMVKTMRKMDETVQAKQLPKAWVGSAVGNLPLDVEDMQAAEQLYKMAIISANAADQEETMAFKQLREIVVDAAGKGVWRTKFRGTDQR</sequence>
<feature type="region of interest" description="Disordered" evidence="1">
    <location>
        <begin position="1"/>
        <end position="44"/>
    </location>
</feature>
<name>A0A425C4S1_APHAT</name>
<feature type="region of interest" description="Disordered" evidence="1">
    <location>
        <begin position="324"/>
        <end position="345"/>
    </location>
</feature>
<dbReference type="VEuPathDB" id="FungiDB:H257_04164"/>
<gene>
    <name evidence="2" type="ORF">B5M09_013905</name>
</gene>
<comment type="caution">
    <text evidence="2">The sequence shown here is derived from an EMBL/GenBank/DDBJ whole genome shotgun (WGS) entry which is preliminary data.</text>
</comment>
<evidence type="ECO:0000313" key="3">
    <source>
        <dbReference type="Proteomes" id="UP000284702"/>
    </source>
</evidence>